<dbReference type="Gene3D" id="3.40.50.1970">
    <property type="match status" value="1"/>
</dbReference>
<dbReference type="GO" id="GO:0046872">
    <property type="term" value="F:metal ion binding"/>
    <property type="evidence" value="ECO:0007669"/>
    <property type="project" value="InterPro"/>
</dbReference>
<dbReference type="GO" id="GO:0004022">
    <property type="term" value="F:alcohol dehydrogenase (NAD+) activity"/>
    <property type="evidence" value="ECO:0007669"/>
    <property type="project" value="TreeGrafter"/>
</dbReference>
<protein>
    <submittedName>
        <fullName evidence="6">Alcohol dehydrogenase</fullName>
    </submittedName>
</protein>
<evidence type="ECO:0000313" key="6">
    <source>
        <dbReference type="EMBL" id="BBF23277.1"/>
    </source>
</evidence>
<dbReference type="RefSeq" id="WP_120176904.1">
    <property type="nucleotide sequence ID" value="NZ_AP018786.1"/>
</dbReference>
<reference evidence="6 7" key="1">
    <citation type="journal article" date="2018" name="Int. J. Syst. Evol. Microbiol.">
        <title>Mesosutterella multiformis gen. nov., sp. nov., a member of the family Sutterellaceae and Sutterella megalosphaeroides sp. nov., isolated from human faeces.</title>
        <authorList>
            <person name="Sakamoto M."/>
            <person name="Ikeyama N."/>
            <person name="Kunihiro T."/>
            <person name="Iino T."/>
            <person name="Yuki M."/>
            <person name="Ohkuma M."/>
        </authorList>
    </citation>
    <scope>NUCLEOTIDE SEQUENCE [LARGE SCALE GENOMIC DNA]</scope>
    <source>
        <strain evidence="6 7">6FBBBH3</strain>
    </source>
</reference>
<dbReference type="CDD" id="cd08185">
    <property type="entry name" value="Fe-ADH-like"/>
    <property type="match status" value="1"/>
</dbReference>
<dbReference type="Proteomes" id="UP000271003">
    <property type="component" value="Chromosome"/>
</dbReference>
<proteinExistence type="inferred from homology"/>
<sequence>MIRTNDSLPCFDVGIPTRIVFGAGALEKLARLPFPGKRCLIVATRGQSIRRTGTLARVEALLVGRGIETILFDRCRSNPVLEDVEEGVELCRSASVDVVLGLGGGSALDCAKAISLAAPNTGSLWDYVRGGSGKGLKPAHKPLPVVAIPTTAGTGSEANPWAVVTNLATREKIGFGTRDTYPVLSIVDPELLRTVPADFTAWQGFDALSHAIEGFLCTSHNVLSDLWALEAVRRLAKSLPIAVTDGGNLAARTDTALASTLAGLVEATSNCLSAHSIEHALSAMRPELVHGRGLLLIAHSYHAHLIRKGAAPERYVALARALGRSEAEEPADFLSALGALQTACGLRNDRLSDAGFAREDLPEVARIARSSMGHLFRGDPVEVTDEDVLAILEHAL</sequence>
<dbReference type="PANTHER" id="PTHR11496">
    <property type="entry name" value="ALCOHOL DEHYDROGENASE"/>
    <property type="match status" value="1"/>
</dbReference>
<accession>A0A2Z6IC90</accession>
<dbReference type="PANTHER" id="PTHR11496:SF104">
    <property type="entry name" value="3-DEOXY-ALPHA-D-MANNO-OCTULOSONATE 8-OXIDASE"/>
    <property type="match status" value="1"/>
</dbReference>
<dbReference type="EMBL" id="AP018786">
    <property type="protein sequence ID" value="BBF23277.1"/>
    <property type="molecule type" value="Genomic_DNA"/>
</dbReference>
<feature type="domain" description="Fe-containing alcohol dehydrogenase-like C-terminal" evidence="5">
    <location>
        <begin position="200"/>
        <end position="395"/>
    </location>
</feature>
<evidence type="ECO:0000259" key="5">
    <source>
        <dbReference type="Pfam" id="PF25137"/>
    </source>
</evidence>
<dbReference type="InterPro" id="IPR039697">
    <property type="entry name" value="Alcohol_dehydrogenase_Fe"/>
</dbReference>
<dbReference type="OrthoDB" id="9815791at2"/>
<name>A0A2Z6IC90_9BURK</name>
<dbReference type="SUPFAM" id="SSF56796">
    <property type="entry name" value="Dehydroquinate synthase-like"/>
    <property type="match status" value="1"/>
</dbReference>
<keyword evidence="7" id="KW-1185">Reference proteome</keyword>
<feature type="domain" description="Alcohol dehydrogenase iron-type/glycerol dehydrogenase GldA" evidence="4">
    <location>
        <begin position="16"/>
        <end position="189"/>
    </location>
</feature>
<dbReference type="Pfam" id="PF00465">
    <property type="entry name" value="Fe-ADH"/>
    <property type="match status" value="1"/>
</dbReference>
<dbReference type="Pfam" id="PF25137">
    <property type="entry name" value="ADH_Fe_C"/>
    <property type="match status" value="1"/>
</dbReference>
<evidence type="ECO:0000259" key="4">
    <source>
        <dbReference type="Pfam" id="PF00465"/>
    </source>
</evidence>
<evidence type="ECO:0000256" key="3">
    <source>
        <dbReference type="ARBA" id="ARBA00023002"/>
    </source>
</evidence>
<dbReference type="KEGG" id="sutt:SUTMEG_11680"/>
<dbReference type="InterPro" id="IPR001670">
    <property type="entry name" value="ADH_Fe/GldA"/>
</dbReference>
<dbReference type="InterPro" id="IPR056798">
    <property type="entry name" value="ADH_Fe_C"/>
</dbReference>
<dbReference type="FunFam" id="3.40.50.1970:FF:000003">
    <property type="entry name" value="Alcohol dehydrogenase, iron-containing"/>
    <property type="match status" value="1"/>
</dbReference>
<organism evidence="6 7">
    <name type="scientific">Sutterella megalosphaeroides</name>
    <dbReference type="NCBI Taxonomy" id="2494234"/>
    <lineage>
        <taxon>Bacteria</taxon>
        <taxon>Pseudomonadati</taxon>
        <taxon>Pseudomonadota</taxon>
        <taxon>Betaproteobacteria</taxon>
        <taxon>Burkholderiales</taxon>
        <taxon>Sutterellaceae</taxon>
        <taxon>Sutterella</taxon>
    </lineage>
</organism>
<dbReference type="Gene3D" id="1.20.1090.10">
    <property type="entry name" value="Dehydroquinate synthase-like - alpha domain"/>
    <property type="match status" value="1"/>
</dbReference>
<evidence type="ECO:0000313" key="7">
    <source>
        <dbReference type="Proteomes" id="UP000271003"/>
    </source>
</evidence>
<comment type="cofactor">
    <cofactor evidence="1">
        <name>Fe cation</name>
        <dbReference type="ChEBI" id="CHEBI:24875"/>
    </cofactor>
</comment>
<evidence type="ECO:0000256" key="1">
    <source>
        <dbReference type="ARBA" id="ARBA00001962"/>
    </source>
</evidence>
<dbReference type="AlphaFoldDB" id="A0A2Z6IC90"/>
<keyword evidence="3" id="KW-0560">Oxidoreductase</keyword>
<comment type="similarity">
    <text evidence="2">Belongs to the iron-containing alcohol dehydrogenase family.</text>
</comment>
<gene>
    <name evidence="6" type="ORF">SUTMEG_11680</name>
</gene>
<evidence type="ECO:0000256" key="2">
    <source>
        <dbReference type="ARBA" id="ARBA00007358"/>
    </source>
</evidence>